<evidence type="ECO:0000313" key="1">
    <source>
        <dbReference type="EMBL" id="GAF93830.1"/>
    </source>
</evidence>
<sequence>MLNKIIEEVKKTERAADKIIKDANDKADKIINNAH</sequence>
<dbReference type="AlphaFoldDB" id="X0UZI5"/>
<protein>
    <submittedName>
        <fullName evidence="1">Uncharacterized protein</fullName>
    </submittedName>
</protein>
<name>X0UZI5_9ZZZZ</name>
<feature type="non-terminal residue" evidence="1">
    <location>
        <position position="35"/>
    </location>
</feature>
<dbReference type="EMBL" id="BARS01018382">
    <property type="protein sequence ID" value="GAF93830.1"/>
    <property type="molecule type" value="Genomic_DNA"/>
</dbReference>
<comment type="caution">
    <text evidence="1">The sequence shown here is derived from an EMBL/GenBank/DDBJ whole genome shotgun (WGS) entry which is preliminary data.</text>
</comment>
<gene>
    <name evidence="1" type="ORF">S01H1_29911</name>
</gene>
<proteinExistence type="predicted"/>
<reference evidence="1" key="1">
    <citation type="journal article" date="2014" name="Front. Microbiol.">
        <title>High frequency of phylogenetically diverse reductive dehalogenase-homologous genes in deep subseafloor sedimentary metagenomes.</title>
        <authorList>
            <person name="Kawai M."/>
            <person name="Futagami T."/>
            <person name="Toyoda A."/>
            <person name="Takaki Y."/>
            <person name="Nishi S."/>
            <person name="Hori S."/>
            <person name="Arai W."/>
            <person name="Tsubouchi T."/>
            <person name="Morono Y."/>
            <person name="Uchiyama I."/>
            <person name="Ito T."/>
            <person name="Fujiyama A."/>
            <person name="Inagaki F."/>
            <person name="Takami H."/>
        </authorList>
    </citation>
    <scope>NUCLEOTIDE SEQUENCE</scope>
    <source>
        <strain evidence="1">Expedition CK06-06</strain>
    </source>
</reference>
<organism evidence="1">
    <name type="scientific">marine sediment metagenome</name>
    <dbReference type="NCBI Taxonomy" id="412755"/>
    <lineage>
        <taxon>unclassified sequences</taxon>
        <taxon>metagenomes</taxon>
        <taxon>ecological metagenomes</taxon>
    </lineage>
</organism>
<accession>X0UZI5</accession>